<dbReference type="EMBL" id="CM037016">
    <property type="protein sequence ID" value="KAH7680000.1"/>
    <property type="molecule type" value="Genomic_DNA"/>
</dbReference>
<organism evidence="1 2">
    <name type="scientific">Dioscorea alata</name>
    <name type="common">Purple yam</name>
    <dbReference type="NCBI Taxonomy" id="55571"/>
    <lineage>
        <taxon>Eukaryota</taxon>
        <taxon>Viridiplantae</taxon>
        <taxon>Streptophyta</taxon>
        <taxon>Embryophyta</taxon>
        <taxon>Tracheophyta</taxon>
        <taxon>Spermatophyta</taxon>
        <taxon>Magnoliopsida</taxon>
        <taxon>Liliopsida</taxon>
        <taxon>Dioscoreales</taxon>
        <taxon>Dioscoreaceae</taxon>
        <taxon>Dioscorea</taxon>
    </lineage>
</organism>
<proteinExistence type="predicted"/>
<dbReference type="Proteomes" id="UP000827976">
    <property type="component" value="Chromosome 6"/>
</dbReference>
<accession>A0ACB7VYX4</accession>
<keyword evidence="2" id="KW-1185">Reference proteome</keyword>
<sequence length="232" mass="25408">MLIYRFKVYPELETGNPIRLPTSCPSKGASRLSQTIGSSSSYSDGSEFEPTTKPRRSSSSRSFMSKPVHPVSFQVGTAAAKEAGQTSKKLRSPWWLELGISSEAGTGQWISATSSKCNLCERLLSQRSPWGSSRIVGSGDMPVAAVLSCRHVYHVECLEHPTPKNKKHNPPCPQSPRLKRQGEGGSSRGWTCRQVGDCVMRAVQLPKRSNVRLLDKNPVKRQLLLEGGSGKN</sequence>
<gene>
    <name evidence="1" type="ORF">IHE45_06G095500</name>
</gene>
<protein>
    <submittedName>
        <fullName evidence="1">Zinc finger RING/FYVE/PHD-type protein</fullName>
    </submittedName>
</protein>
<evidence type="ECO:0000313" key="1">
    <source>
        <dbReference type="EMBL" id="KAH7680000.1"/>
    </source>
</evidence>
<name>A0ACB7VYX4_DIOAL</name>
<reference evidence="2" key="1">
    <citation type="journal article" date="2022" name="Nat. Commun.">
        <title>Chromosome evolution and the genetic basis of agronomically important traits in greater yam.</title>
        <authorList>
            <person name="Bredeson J.V."/>
            <person name="Lyons J.B."/>
            <person name="Oniyinde I.O."/>
            <person name="Okereke N.R."/>
            <person name="Kolade O."/>
            <person name="Nnabue I."/>
            <person name="Nwadili C.O."/>
            <person name="Hribova E."/>
            <person name="Parker M."/>
            <person name="Nwogha J."/>
            <person name="Shu S."/>
            <person name="Carlson J."/>
            <person name="Kariba R."/>
            <person name="Muthemba S."/>
            <person name="Knop K."/>
            <person name="Barton G.J."/>
            <person name="Sherwood A.V."/>
            <person name="Lopez-Montes A."/>
            <person name="Asiedu R."/>
            <person name="Jamnadass R."/>
            <person name="Muchugi A."/>
            <person name="Goodstein D."/>
            <person name="Egesi C.N."/>
            <person name="Featherston J."/>
            <person name="Asfaw A."/>
            <person name="Simpson G.G."/>
            <person name="Dolezel J."/>
            <person name="Hendre P.S."/>
            <person name="Van Deynze A."/>
            <person name="Kumar P.L."/>
            <person name="Obidiegwu J.E."/>
            <person name="Bhattacharjee R."/>
            <person name="Rokhsar D.S."/>
        </authorList>
    </citation>
    <scope>NUCLEOTIDE SEQUENCE [LARGE SCALE GENOMIC DNA]</scope>
    <source>
        <strain evidence="2">cv. TDa95/00328</strain>
    </source>
</reference>
<evidence type="ECO:0000313" key="2">
    <source>
        <dbReference type="Proteomes" id="UP000827976"/>
    </source>
</evidence>
<comment type="caution">
    <text evidence="1">The sequence shown here is derived from an EMBL/GenBank/DDBJ whole genome shotgun (WGS) entry which is preliminary data.</text>
</comment>